<dbReference type="GeneID" id="107929907"/>
<accession>A0ABM3C1A8</accession>
<gene>
    <name evidence="4" type="primary">LOC107929907</name>
</gene>
<reference evidence="4" key="2">
    <citation type="submission" date="2025-08" db="UniProtKB">
        <authorList>
            <consortium name="RefSeq"/>
        </authorList>
    </citation>
    <scope>IDENTIFICATION</scope>
</reference>
<dbReference type="PROSITE" id="PS50891">
    <property type="entry name" value="LOB"/>
    <property type="match status" value="1"/>
</dbReference>
<comment type="similarity">
    <text evidence="1">Belongs to the LOB domain-containing protein family.</text>
</comment>
<dbReference type="Proteomes" id="UP000818029">
    <property type="component" value="Chromosome A07"/>
</dbReference>
<feature type="domain" description="LOB" evidence="2">
    <location>
        <begin position="14"/>
        <end position="115"/>
    </location>
</feature>
<name>A0ABM3C1A8_GOSHI</name>
<evidence type="ECO:0000313" key="4">
    <source>
        <dbReference type="RefSeq" id="XP_040973084.1"/>
    </source>
</evidence>
<protein>
    <submittedName>
        <fullName evidence="4">LOB domain-containing protein 11 isoform X1</fullName>
    </submittedName>
</protein>
<organism evidence="3 4">
    <name type="scientific">Gossypium hirsutum</name>
    <name type="common">Upland cotton</name>
    <name type="synonym">Gossypium mexicanum</name>
    <dbReference type="NCBI Taxonomy" id="3635"/>
    <lineage>
        <taxon>Eukaryota</taxon>
        <taxon>Viridiplantae</taxon>
        <taxon>Streptophyta</taxon>
        <taxon>Embryophyta</taxon>
        <taxon>Tracheophyta</taxon>
        <taxon>Spermatophyta</taxon>
        <taxon>Magnoliopsida</taxon>
        <taxon>eudicotyledons</taxon>
        <taxon>Gunneridae</taxon>
        <taxon>Pentapetalae</taxon>
        <taxon>rosids</taxon>
        <taxon>malvids</taxon>
        <taxon>Malvales</taxon>
        <taxon>Malvaceae</taxon>
        <taxon>Malvoideae</taxon>
        <taxon>Gossypium</taxon>
    </lineage>
</organism>
<dbReference type="InterPro" id="IPR004883">
    <property type="entry name" value="LOB"/>
</dbReference>
<dbReference type="PANTHER" id="PTHR31301:SF112">
    <property type="entry name" value="LOB DOMAIN-CONTAINING PROTEIN 22-LIKE"/>
    <property type="match status" value="1"/>
</dbReference>
<reference evidence="3" key="1">
    <citation type="journal article" date="2020" name="Nat. Genet.">
        <title>Genomic diversifications of five Gossypium allopolyploid species and their impact on cotton improvement.</title>
        <authorList>
            <person name="Chen Z.J."/>
            <person name="Sreedasyam A."/>
            <person name="Ando A."/>
            <person name="Song Q."/>
            <person name="De Santiago L.M."/>
            <person name="Hulse-Kemp A.M."/>
            <person name="Ding M."/>
            <person name="Ye W."/>
            <person name="Kirkbride R.C."/>
            <person name="Jenkins J."/>
            <person name="Plott C."/>
            <person name="Lovell J."/>
            <person name="Lin Y.M."/>
            <person name="Vaughn R."/>
            <person name="Liu B."/>
            <person name="Simpson S."/>
            <person name="Scheffler B.E."/>
            <person name="Wen L."/>
            <person name="Saski C.A."/>
            <person name="Grover C.E."/>
            <person name="Hu G."/>
            <person name="Conover J.L."/>
            <person name="Carlson J.W."/>
            <person name="Shu S."/>
            <person name="Boston L.B."/>
            <person name="Williams M."/>
            <person name="Peterson D.G."/>
            <person name="McGee K."/>
            <person name="Jones D.C."/>
            <person name="Wendel J.F."/>
            <person name="Stelly D.M."/>
            <person name="Grimwood J."/>
            <person name="Schmutz J."/>
        </authorList>
    </citation>
    <scope>NUCLEOTIDE SEQUENCE [LARGE SCALE GENOMIC DNA]</scope>
    <source>
        <strain evidence="3">cv. TM-1</strain>
    </source>
</reference>
<evidence type="ECO:0000313" key="3">
    <source>
        <dbReference type="Proteomes" id="UP000818029"/>
    </source>
</evidence>
<proteinExistence type="inferred from homology"/>
<dbReference type="PANTHER" id="PTHR31301">
    <property type="entry name" value="LOB DOMAIN-CONTAINING PROTEIN 4-RELATED"/>
    <property type="match status" value="1"/>
</dbReference>
<dbReference type="RefSeq" id="XP_040973084.1">
    <property type="nucleotide sequence ID" value="XM_041117150.1"/>
</dbReference>
<sequence length="280" mass="31021">MQSHTATNSAAGSQACAVCKYQRRKCTNNCLLAPFFPANRHKDFLNTRKLFGVRNIIKLIENLNFQQRVIAIRTIIFEANMRAQNPVGGCYGLICDLNNKIGEYKTQLNLVNQQLAIYKSQSVFTQYQQQQPQKQYNDGGDQNLDAGFSIFDGGGGGSSSPLLSAYDVFESNLVKAELEGSNVLSDVDEDMKPLFGDNKRDQSFSFDSEGHVVFSDDKKEKQTFCVDSGGSKIQNSDQHVSKQRGGLNQHQLKNDLNGVLVLIRSNLARGANSTMSKSKT</sequence>
<evidence type="ECO:0000259" key="2">
    <source>
        <dbReference type="PROSITE" id="PS50891"/>
    </source>
</evidence>
<evidence type="ECO:0000256" key="1">
    <source>
        <dbReference type="ARBA" id="ARBA00005474"/>
    </source>
</evidence>
<dbReference type="Pfam" id="PF03195">
    <property type="entry name" value="LOB"/>
    <property type="match status" value="1"/>
</dbReference>
<keyword evidence="3" id="KW-1185">Reference proteome</keyword>